<feature type="region of interest" description="Disordered" evidence="1">
    <location>
        <begin position="327"/>
        <end position="388"/>
    </location>
</feature>
<dbReference type="eggNOG" id="ENOG502SHBR">
    <property type="taxonomic scope" value="Eukaryota"/>
</dbReference>
<dbReference type="OrthoDB" id="5324651at2759"/>
<feature type="compositionally biased region" description="Low complexity" evidence="1">
    <location>
        <begin position="348"/>
        <end position="369"/>
    </location>
</feature>
<evidence type="ECO:0000256" key="1">
    <source>
        <dbReference type="SAM" id="MobiDB-lite"/>
    </source>
</evidence>
<organism evidence="2 3">
    <name type="scientific">Pyronema omphalodes (strain CBS 100304)</name>
    <name type="common">Pyronema confluens</name>
    <dbReference type="NCBI Taxonomy" id="1076935"/>
    <lineage>
        <taxon>Eukaryota</taxon>
        <taxon>Fungi</taxon>
        <taxon>Dikarya</taxon>
        <taxon>Ascomycota</taxon>
        <taxon>Pezizomycotina</taxon>
        <taxon>Pezizomycetes</taxon>
        <taxon>Pezizales</taxon>
        <taxon>Pyronemataceae</taxon>
        <taxon>Pyronema</taxon>
    </lineage>
</organism>
<name>U4LQ54_PYROM</name>
<feature type="compositionally biased region" description="Polar residues" evidence="1">
    <location>
        <begin position="330"/>
        <end position="347"/>
    </location>
</feature>
<protein>
    <submittedName>
        <fullName evidence="2">Uncharacterized protein</fullName>
    </submittedName>
</protein>
<proteinExistence type="predicted"/>
<keyword evidence="3" id="KW-1185">Reference proteome</keyword>
<dbReference type="AlphaFoldDB" id="U4LQ54"/>
<gene>
    <name evidence="2" type="ORF">PCON_01647</name>
</gene>
<dbReference type="STRING" id="1076935.U4LQ54"/>
<dbReference type="EMBL" id="HF936162">
    <property type="protein sequence ID" value="CCX33709.1"/>
    <property type="molecule type" value="Genomic_DNA"/>
</dbReference>
<evidence type="ECO:0000313" key="3">
    <source>
        <dbReference type="Proteomes" id="UP000018144"/>
    </source>
</evidence>
<accession>U4LQ54</accession>
<dbReference type="Proteomes" id="UP000018144">
    <property type="component" value="Unassembled WGS sequence"/>
</dbReference>
<reference evidence="2 3" key="1">
    <citation type="journal article" date="2013" name="PLoS Genet.">
        <title>The genome and development-dependent transcriptomes of Pyronema confluens: a window into fungal evolution.</title>
        <authorList>
            <person name="Traeger S."/>
            <person name="Altegoer F."/>
            <person name="Freitag M."/>
            <person name="Gabaldon T."/>
            <person name="Kempken F."/>
            <person name="Kumar A."/>
            <person name="Marcet-Houben M."/>
            <person name="Poggeler S."/>
            <person name="Stajich J.E."/>
            <person name="Nowrousian M."/>
        </authorList>
    </citation>
    <scope>NUCLEOTIDE SEQUENCE [LARGE SCALE GENOMIC DNA]</scope>
    <source>
        <strain evidence="3">CBS 100304</strain>
        <tissue evidence="2">Vegetative mycelium</tissue>
    </source>
</reference>
<sequence length="636" mass="70392">MNTPTAISLDAYIRSVAACLAPGGSKQFIGRQNLLPLFRLAVPDLIQVNNDYFTKDEAIVRLTYLLNFEGLAAELDWRTKDGQLEELIVDDTHRQKLAAMTAYSDAANQRDTVLNTYVRSLAAGFALTDHGQFIGRKKLIPLCSKFLPDYVTFEESGFSLSRVEIVTQLTFLLDNGLAAELDWRARDWELEELIKYPSHRQYSIAAQEATTAGIPLRNSAIETYAKSLAAAFALGVNGQFIGRRKLVPLCDKFLPDRVNLENGYSCSKGEILSSLTTMLNCGAGGLAADLDARAKDGRLDDLIKYPSHRQKLEVAKKLAVEEAIRRQTVDKNSSVASERTPTPSVALSNTTASSTTPSEPTKEGTPTSSVALSNTTAPSPTPSEPNKSCLDTALPFDIQHAILPTLQCFLEEGCHAYLSKHHPQVLLAKGWSMPESAELNLYAQEIQPLLPAATGPRFKSLSVIRHTAVHRIPVSSTRLLELIDDAAHACGYLATSGAYSSVCGNPQQAVMAEKVLTLKEEVLKWMEKRAEDGQKQEKMKQKITSLMDTKRNIEMEIARLTALMEDKRYIEMEIAGLEAQIANNGEEERKAIRNFKVDVKRALLSDVPDLVDQKELRTGVLQQSLRKPQEDEWEGW</sequence>
<evidence type="ECO:0000313" key="2">
    <source>
        <dbReference type="EMBL" id="CCX33709.1"/>
    </source>
</evidence>